<name>A0A812IJ26_9DINO</name>
<evidence type="ECO:0000313" key="1">
    <source>
        <dbReference type="EMBL" id="CAE7034912.1"/>
    </source>
</evidence>
<accession>A0A812IJ26</accession>
<sequence>MWGRCLASRVRPGPPALVTATVGDDGAAALREVDLHQVEETGGALFPNCSAAKVAAVQEVSDCGGLDVLNCSNSFVITNGVKSVCAASGERCLDRGSAFCCYSTGDAELCDRRYLKEKKPQKVSACATQTRAAGCGRSYEKHLVGEPGDRAIVVACAWDGNKAKCVGRDSPLSDLACCKK</sequence>
<protein>
    <submittedName>
        <fullName evidence="1">Uncharacterized protein</fullName>
    </submittedName>
</protein>
<keyword evidence="2" id="KW-1185">Reference proteome</keyword>
<dbReference type="AlphaFoldDB" id="A0A812IJ26"/>
<dbReference type="EMBL" id="CAJNDS010000258">
    <property type="protein sequence ID" value="CAE7034912.1"/>
    <property type="molecule type" value="Genomic_DNA"/>
</dbReference>
<reference evidence="1" key="1">
    <citation type="submission" date="2021-02" db="EMBL/GenBank/DDBJ databases">
        <authorList>
            <person name="Dougan E. K."/>
            <person name="Rhodes N."/>
            <person name="Thang M."/>
            <person name="Chan C."/>
        </authorList>
    </citation>
    <scope>NUCLEOTIDE SEQUENCE</scope>
</reference>
<gene>
    <name evidence="1" type="ORF">SNAT2548_LOCUS4214</name>
</gene>
<dbReference type="Proteomes" id="UP000604046">
    <property type="component" value="Unassembled WGS sequence"/>
</dbReference>
<organism evidence="1 2">
    <name type="scientific">Symbiodinium natans</name>
    <dbReference type="NCBI Taxonomy" id="878477"/>
    <lineage>
        <taxon>Eukaryota</taxon>
        <taxon>Sar</taxon>
        <taxon>Alveolata</taxon>
        <taxon>Dinophyceae</taxon>
        <taxon>Suessiales</taxon>
        <taxon>Symbiodiniaceae</taxon>
        <taxon>Symbiodinium</taxon>
    </lineage>
</organism>
<proteinExistence type="predicted"/>
<comment type="caution">
    <text evidence="1">The sequence shown here is derived from an EMBL/GenBank/DDBJ whole genome shotgun (WGS) entry which is preliminary data.</text>
</comment>
<evidence type="ECO:0000313" key="2">
    <source>
        <dbReference type="Proteomes" id="UP000604046"/>
    </source>
</evidence>